<dbReference type="PANTHER" id="PTHR43370">
    <property type="entry name" value="SUGAR ABC TRANSPORTER INTEGRAL MEMBRANE PROTEIN-RELATED"/>
    <property type="match status" value="1"/>
</dbReference>
<dbReference type="InterPro" id="IPR001851">
    <property type="entry name" value="ABC_transp_permease"/>
</dbReference>
<dbReference type="AlphaFoldDB" id="A0A7W4I8B2"/>
<gene>
    <name evidence="7" type="ORF">HLH33_17905</name>
</gene>
<feature type="transmembrane region" description="Helical" evidence="6">
    <location>
        <begin position="259"/>
        <end position="279"/>
    </location>
</feature>
<reference evidence="7 8" key="1">
    <citation type="submission" date="2020-04" db="EMBL/GenBank/DDBJ databases">
        <title>Description of novel Gluconacetobacter.</title>
        <authorList>
            <person name="Sombolestani A."/>
        </authorList>
    </citation>
    <scope>NUCLEOTIDE SEQUENCE [LARGE SCALE GENOMIC DNA]</scope>
    <source>
        <strain evidence="7 8">LMG 7603</strain>
    </source>
</reference>
<sequence>MSLTFLHDALAATTPILLAALGGAINRQGGTVNVGLDSFILAGALAGEVASAVTGSSLGGVAGAAIAGGGTAALMAAVIRFARTDQIVTGLGFDMSAQAVCRLVVKLAFGVTGLLSLPAARRLPVVAIPELGTLDALTLLSWSLVPACAWFLRHHRLGLRLRAAGESPGAATALGFDPKRLQAAATIAAGVLAGLAGADLSLGIVGAFSTNISNGRGFMALAAFYIGRARPFSTAAACLMLGLLTEAAIHAQADGLPTALAQAAPYLAVICVLGAQAVANRHQPNLQRMLKGLKT</sequence>
<evidence type="ECO:0000256" key="5">
    <source>
        <dbReference type="ARBA" id="ARBA00023136"/>
    </source>
</evidence>
<feature type="transmembrane region" description="Helical" evidence="6">
    <location>
        <begin position="61"/>
        <end position="82"/>
    </location>
</feature>
<dbReference type="GO" id="GO:0022857">
    <property type="term" value="F:transmembrane transporter activity"/>
    <property type="evidence" value="ECO:0007669"/>
    <property type="project" value="InterPro"/>
</dbReference>
<evidence type="ECO:0000256" key="1">
    <source>
        <dbReference type="ARBA" id="ARBA00004651"/>
    </source>
</evidence>
<keyword evidence="2" id="KW-1003">Cell membrane</keyword>
<dbReference type="GO" id="GO:0005886">
    <property type="term" value="C:plasma membrane"/>
    <property type="evidence" value="ECO:0007669"/>
    <property type="project" value="UniProtKB-SubCell"/>
</dbReference>
<dbReference type="RefSeq" id="WP_012226809.1">
    <property type="nucleotide sequence ID" value="NZ_JABEQG010000060.1"/>
</dbReference>
<dbReference type="Proteomes" id="UP000550787">
    <property type="component" value="Unassembled WGS sequence"/>
</dbReference>
<name>A0A7W4I8B2_GLUDI</name>
<dbReference type="OMA" id="QRAGIWN"/>
<dbReference type="PANTHER" id="PTHR43370:SF1">
    <property type="entry name" value="GUANOSINE ABC TRANSPORTER PERMEASE PROTEIN NUPQ"/>
    <property type="match status" value="1"/>
</dbReference>
<organism evidence="7 8">
    <name type="scientific">Gluconacetobacter diazotrophicus</name>
    <name type="common">Acetobacter diazotrophicus</name>
    <dbReference type="NCBI Taxonomy" id="33996"/>
    <lineage>
        <taxon>Bacteria</taxon>
        <taxon>Pseudomonadati</taxon>
        <taxon>Pseudomonadota</taxon>
        <taxon>Alphaproteobacteria</taxon>
        <taxon>Acetobacterales</taxon>
        <taxon>Acetobacteraceae</taxon>
        <taxon>Gluconacetobacter</taxon>
    </lineage>
</organism>
<evidence type="ECO:0000256" key="4">
    <source>
        <dbReference type="ARBA" id="ARBA00022989"/>
    </source>
</evidence>
<comment type="subcellular location">
    <subcellularLocation>
        <location evidence="1">Cell membrane</location>
        <topology evidence="1">Multi-pass membrane protein</topology>
    </subcellularLocation>
</comment>
<dbReference type="Pfam" id="PF02653">
    <property type="entry name" value="BPD_transp_2"/>
    <property type="match status" value="1"/>
</dbReference>
<keyword evidence="4 6" id="KW-1133">Transmembrane helix</keyword>
<dbReference type="EMBL" id="JABEQG010000060">
    <property type="protein sequence ID" value="MBB2158148.1"/>
    <property type="molecule type" value="Genomic_DNA"/>
</dbReference>
<evidence type="ECO:0000256" key="2">
    <source>
        <dbReference type="ARBA" id="ARBA00022475"/>
    </source>
</evidence>
<keyword evidence="5 6" id="KW-0472">Membrane</keyword>
<accession>A0A7W4I8B2</accession>
<evidence type="ECO:0000313" key="8">
    <source>
        <dbReference type="Proteomes" id="UP000550787"/>
    </source>
</evidence>
<evidence type="ECO:0000256" key="6">
    <source>
        <dbReference type="SAM" id="Phobius"/>
    </source>
</evidence>
<feature type="transmembrane region" description="Helical" evidence="6">
    <location>
        <begin position="232"/>
        <end position="253"/>
    </location>
</feature>
<evidence type="ECO:0000256" key="3">
    <source>
        <dbReference type="ARBA" id="ARBA00022692"/>
    </source>
</evidence>
<proteinExistence type="predicted"/>
<protein>
    <submittedName>
        <fullName evidence="7">ABC transporter permease</fullName>
    </submittedName>
</protein>
<dbReference type="CDD" id="cd06580">
    <property type="entry name" value="TM_PBP1_transp_TpRbsC_like"/>
    <property type="match status" value="1"/>
</dbReference>
<keyword evidence="3 6" id="KW-0812">Transmembrane</keyword>
<feature type="transmembrane region" description="Helical" evidence="6">
    <location>
        <begin position="103"/>
        <end position="120"/>
    </location>
</feature>
<comment type="caution">
    <text evidence="7">The sequence shown here is derived from an EMBL/GenBank/DDBJ whole genome shotgun (WGS) entry which is preliminary data.</text>
</comment>
<evidence type="ECO:0000313" key="7">
    <source>
        <dbReference type="EMBL" id="MBB2158148.1"/>
    </source>
</evidence>